<protein>
    <recommendedName>
        <fullName evidence="7">Cation efflux protein transmembrane domain-containing protein</fullName>
    </recommendedName>
</protein>
<name>A0AAD7UNH2_9STRA</name>
<dbReference type="AlphaFoldDB" id="A0AAD7UNH2"/>
<feature type="domain" description="Cation efflux protein transmembrane" evidence="7">
    <location>
        <begin position="20"/>
        <end position="246"/>
    </location>
</feature>
<gene>
    <name evidence="8" type="ORF">CTAYLR_009012</name>
</gene>
<evidence type="ECO:0000256" key="2">
    <source>
        <dbReference type="ARBA" id="ARBA00022692"/>
    </source>
</evidence>
<dbReference type="Proteomes" id="UP001230188">
    <property type="component" value="Unassembled WGS sequence"/>
</dbReference>
<dbReference type="InterPro" id="IPR050681">
    <property type="entry name" value="CDF/SLC30A"/>
</dbReference>
<dbReference type="InterPro" id="IPR058533">
    <property type="entry name" value="Cation_efflux_TM"/>
</dbReference>
<keyword evidence="3" id="KW-0406">Ion transport</keyword>
<keyword evidence="2 6" id="KW-0812">Transmembrane</keyword>
<feature type="transmembrane region" description="Helical" evidence="6">
    <location>
        <begin position="121"/>
        <end position="140"/>
    </location>
</feature>
<feature type="transmembrane region" description="Helical" evidence="6">
    <location>
        <begin position="20"/>
        <end position="40"/>
    </location>
</feature>
<evidence type="ECO:0000313" key="9">
    <source>
        <dbReference type="Proteomes" id="UP001230188"/>
    </source>
</evidence>
<accession>A0AAD7UNH2</accession>
<keyword evidence="3" id="KW-0813">Transport</keyword>
<dbReference type="GO" id="GO:0005385">
    <property type="term" value="F:zinc ion transmembrane transporter activity"/>
    <property type="evidence" value="ECO:0007669"/>
    <property type="project" value="TreeGrafter"/>
</dbReference>
<keyword evidence="4 6" id="KW-1133">Transmembrane helix</keyword>
<dbReference type="InterPro" id="IPR027469">
    <property type="entry name" value="Cation_efflux_TMD_sf"/>
</dbReference>
<dbReference type="PANTHER" id="PTHR11562:SF17">
    <property type="entry name" value="RE54080P-RELATED"/>
    <property type="match status" value="1"/>
</dbReference>
<comment type="subcellular location">
    <subcellularLocation>
        <location evidence="1">Membrane</location>
        <topology evidence="1">Multi-pass membrane protein</topology>
    </subcellularLocation>
</comment>
<sequence length="337" mass="36722">MSAVRCGRCRGEWSSNVKVLVVAIVLFTLMTMVQFVAAIVAHSGALLVDCASMLADAMSYMGNLYTECKGGKEDEAVLAHRALVSTGLSIVVLYGITIWGLSSATAVLLQRPVKDDLEATTVLIFGLIGVVVDAFTLLAFRVWGSDIKEPGFTSQGNSRVIFRMGSMGSGYSHTHTVSSLTRGESVYMNMCSALTHVLADAVRSMTAITLGVVVLTNRSLNGSVCDAYATLIVALTIILGNIPLLRRWSRAVNLFFSFGDKPVRTDTGCNPMHEHHTRRARARARGVRTAYATRWRSQGAQAKAAMPLCLDPWIYHPNYPEDCGYHLGHPRFLMCLL</sequence>
<evidence type="ECO:0000256" key="1">
    <source>
        <dbReference type="ARBA" id="ARBA00004141"/>
    </source>
</evidence>
<reference evidence="8" key="1">
    <citation type="submission" date="2023-01" db="EMBL/GenBank/DDBJ databases">
        <title>Metagenome sequencing of chrysophaentin producing Chrysophaeum taylorii.</title>
        <authorList>
            <person name="Davison J."/>
            <person name="Bewley C."/>
        </authorList>
    </citation>
    <scope>NUCLEOTIDE SEQUENCE</scope>
    <source>
        <strain evidence="8">NIES-1699</strain>
    </source>
</reference>
<feature type="transmembrane region" description="Helical" evidence="6">
    <location>
        <begin position="227"/>
        <end position="245"/>
    </location>
</feature>
<dbReference type="EMBL" id="JAQMWT010000075">
    <property type="protein sequence ID" value="KAJ8611420.1"/>
    <property type="molecule type" value="Genomic_DNA"/>
</dbReference>
<dbReference type="Pfam" id="PF01545">
    <property type="entry name" value="Cation_efflux"/>
    <property type="match status" value="1"/>
</dbReference>
<organism evidence="8 9">
    <name type="scientific">Chrysophaeum taylorii</name>
    <dbReference type="NCBI Taxonomy" id="2483200"/>
    <lineage>
        <taxon>Eukaryota</taxon>
        <taxon>Sar</taxon>
        <taxon>Stramenopiles</taxon>
        <taxon>Ochrophyta</taxon>
        <taxon>Pelagophyceae</taxon>
        <taxon>Pelagomonadales</taxon>
        <taxon>Pelagomonadaceae</taxon>
        <taxon>Chrysophaeum</taxon>
    </lineage>
</organism>
<dbReference type="Gene3D" id="1.20.1510.10">
    <property type="entry name" value="Cation efflux protein transmembrane domain"/>
    <property type="match status" value="1"/>
</dbReference>
<evidence type="ECO:0000256" key="6">
    <source>
        <dbReference type="SAM" id="Phobius"/>
    </source>
</evidence>
<proteinExistence type="predicted"/>
<keyword evidence="3" id="KW-0864">Zinc transport</keyword>
<comment type="caution">
    <text evidence="8">The sequence shown here is derived from an EMBL/GenBank/DDBJ whole genome shotgun (WGS) entry which is preliminary data.</text>
</comment>
<dbReference type="SUPFAM" id="SSF161111">
    <property type="entry name" value="Cation efflux protein transmembrane domain-like"/>
    <property type="match status" value="1"/>
</dbReference>
<keyword evidence="5 6" id="KW-0472">Membrane</keyword>
<evidence type="ECO:0000259" key="7">
    <source>
        <dbReference type="Pfam" id="PF01545"/>
    </source>
</evidence>
<evidence type="ECO:0000256" key="3">
    <source>
        <dbReference type="ARBA" id="ARBA00022906"/>
    </source>
</evidence>
<dbReference type="GO" id="GO:0005886">
    <property type="term" value="C:plasma membrane"/>
    <property type="evidence" value="ECO:0007669"/>
    <property type="project" value="TreeGrafter"/>
</dbReference>
<keyword evidence="3" id="KW-0862">Zinc</keyword>
<keyword evidence="9" id="KW-1185">Reference proteome</keyword>
<dbReference type="PANTHER" id="PTHR11562">
    <property type="entry name" value="CATION EFFLUX PROTEIN/ ZINC TRANSPORTER"/>
    <property type="match status" value="1"/>
</dbReference>
<feature type="transmembrane region" description="Helical" evidence="6">
    <location>
        <begin position="78"/>
        <end position="101"/>
    </location>
</feature>
<evidence type="ECO:0000256" key="5">
    <source>
        <dbReference type="ARBA" id="ARBA00023136"/>
    </source>
</evidence>
<evidence type="ECO:0000313" key="8">
    <source>
        <dbReference type="EMBL" id="KAJ8611420.1"/>
    </source>
</evidence>
<evidence type="ECO:0000256" key="4">
    <source>
        <dbReference type="ARBA" id="ARBA00022989"/>
    </source>
</evidence>